<dbReference type="eggNOG" id="COG1052">
    <property type="taxonomic scope" value="Bacteria"/>
</dbReference>
<dbReference type="EMBL" id="CP001848">
    <property type="protein sequence ID" value="ADB17637.1"/>
    <property type="molecule type" value="Genomic_DNA"/>
</dbReference>
<dbReference type="PANTHER" id="PTHR42789">
    <property type="entry name" value="D-ISOMER SPECIFIC 2-HYDROXYACID DEHYDROGENASE FAMILY PROTEIN (AFU_ORTHOLOGUE AFUA_6G10090)"/>
    <property type="match status" value="1"/>
</dbReference>
<keyword evidence="8" id="KW-1185">Reference proteome</keyword>
<dbReference type="Pfam" id="PF02826">
    <property type="entry name" value="2-Hacid_dh_C"/>
    <property type="match status" value="1"/>
</dbReference>
<keyword evidence="2 4" id="KW-0560">Oxidoreductase</keyword>
<dbReference type="InterPro" id="IPR029753">
    <property type="entry name" value="D-isomer_DH_CS"/>
</dbReference>
<dbReference type="InterPro" id="IPR036291">
    <property type="entry name" value="NAD(P)-bd_dom_sf"/>
</dbReference>
<dbReference type="AlphaFoldDB" id="D2R987"/>
<dbReference type="Pfam" id="PF00389">
    <property type="entry name" value="2-Hacid_dh"/>
    <property type="match status" value="1"/>
</dbReference>
<evidence type="ECO:0000313" key="8">
    <source>
        <dbReference type="Proteomes" id="UP000001887"/>
    </source>
</evidence>
<dbReference type="SUPFAM" id="SSF52283">
    <property type="entry name" value="Formate/glycerate dehydrogenase catalytic domain-like"/>
    <property type="match status" value="1"/>
</dbReference>
<evidence type="ECO:0000256" key="3">
    <source>
        <dbReference type="ARBA" id="ARBA00023027"/>
    </source>
</evidence>
<evidence type="ECO:0000259" key="5">
    <source>
        <dbReference type="Pfam" id="PF00389"/>
    </source>
</evidence>
<evidence type="ECO:0000259" key="6">
    <source>
        <dbReference type="Pfam" id="PF02826"/>
    </source>
</evidence>
<evidence type="ECO:0000256" key="4">
    <source>
        <dbReference type="RuleBase" id="RU003719"/>
    </source>
</evidence>
<feature type="domain" description="D-isomer specific 2-hydroxyacid dehydrogenase NAD-binding" evidence="6">
    <location>
        <begin position="112"/>
        <end position="285"/>
    </location>
</feature>
<dbReference type="STRING" id="530564.Psta_2972"/>
<dbReference type="InterPro" id="IPR006139">
    <property type="entry name" value="D-isomer_2_OHA_DH_cat_dom"/>
</dbReference>
<dbReference type="GO" id="GO:0051287">
    <property type="term" value="F:NAD binding"/>
    <property type="evidence" value="ECO:0007669"/>
    <property type="project" value="InterPro"/>
</dbReference>
<feature type="domain" description="D-isomer specific 2-hydroxyacid dehydrogenase catalytic" evidence="5">
    <location>
        <begin position="26"/>
        <end position="315"/>
    </location>
</feature>
<organism evidence="7 8">
    <name type="scientific">Pirellula staleyi (strain ATCC 27377 / DSM 6068 / ICPB 4128)</name>
    <name type="common">Pirella staleyi</name>
    <dbReference type="NCBI Taxonomy" id="530564"/>
    <lineage>
        <taxon>Bacteria</taxon>
        <taxon>Pseudomonadati</taxon>
        <taxon>Planctomycetota</taxon>
        <taxon>Planctomycetia</taxon>
        <taxon>Pirellulales</taxon>
        <taxon>Pirellulaceae</taxon>
        <taxon>Pirellula</taxon>
    </lineage>
</organism>
<keyword evidence="3" id="KW-0520">NAD</keyword>
<accession>D2R987</accession>
<dbReference type="PROSITE" id="PS00671">
    <property type="entry name" value="D_2_HYDROXYACID_DH_3"/>
    <property type="match status" value="1"/>
</dbReference>
<name>D2R987_PIRSD</name>
<evidence type="ECO:0000313" key="7">
    <source>
        <dbReference type="EMBL" id="ADB17637.1"/>
    </source>
</evidence>
<dbReference type="SUPFAM" id="SSF51735">
    <property type="entry name" value="NAD(P)-binding Rossmann-fold domains"/>
    <property type="match status" value="1"/>
</dbReference>
<dbReference type="PROSITE" id="PS00670">
    <property type="entry name" value="D_2_HYDROXYACID_DH_2"/>
    <property type="match status" value="1"/>
</dbReference>
<dbReference type="InterPro" id="IPR050857">
    <property type="entry name" value="D-2-hydroxyacid_DH"/>
</dbReference>
<dbReference type="Gene3D" id="3.40.50.720">
    <property type="entry name" value="NAD(P)-binding Rossmann-like Domain"/>
    <property type="match status" value="2"/>
</dbReference>
<dbReference type="PANTHER" id="PTHR42789:SF1">
    <property type="entry name" value="D-ISOMER SPECIFIC 2-HYDROXYACID DEHYDROGENASE FAMILY PROTEIN (AFU_ORTHOLOGUE AFUA_6G10090)"/>
    <property type="match status" value="1"/>
</dbReference>
<reference evidence="7 8" key="1">
    <citation type="journal article" date="2009" name="Stand. Genomic Sci.">
        <title>Complete genome sequence of Pirellula staleyi type strain (ATCC 27377).</title>
        <authorList>
            <person name="Clum A."/>
            <person name="Tindall B.J."/>
            <person name="Sikorski J."/>
            <person name="Ivanova N."/>
            <person name="Mavrommatis K."/>
            <person name="Lucas S."/>
            <person name="Glavina del Rio T."/>
            <person name="Nolan M."/>
            <person name="Chen F."/>
            <person name="Tice H."/>
            <person name="Pitluck S."/>
            <person name="Cheng J.F."/>
            <person name="Chertkov O."/>
            <person name="Brettin T."/>
            <person name="Han C."/>
            <person name="Detter J.C."/>
            <person name="Kuske C."/>
            <person name="Bruce D."/>
            <person name="Goodwin L."/>
            <person name="Ovchinikova G."/>
            <person name="Pati A."/>
            <person name="Mikhailova N."/>
            <person name="Chen A."/>
            <person name="Palaniappan K."/>
            <person name="Land M."/>
            <person name="Hauser L."/>
            <person name="Chang Y.J."/>
            <person name="Jeffries C.D."/>
            <person name="Chain P."/>
            <person name="Rohde M."/>
            <person name="Goker M."/>
            <person name="Bristow J."/>
            <person name="Eisen J.A."/>
            <person name="Markowitz V."/>
            <person name="Hugenholtz P."/>
            <person name="Kyrpides N.C."/>
            <person name="Klenk H.P."/>
            <person name="Lapidus A."/>
        </authorList>
    </citation>
    <scope>NUCLEOTIDE SEQUENCE [LARGE SCALE GENOMIC DNA]</scope>
    <source>
        <strain evidence="8">ATCC 27377 / DSM 6068 / ICPB 4128</strain>
    </source>
</reference>
<dbReference type="HOGENOM" id="CLU_019796_1_3_0"/>
<protein>
    <submittedName>
        <fullName evidence="7">D-isomer specific 2-hydroxyacid dehydrogenase NAD-binding protein</fullName>
    </submittedName>
</protein>
<evidence type="ECO:0000256" key="1">
    <source>
        <dbReference type="ARBA" id="ARBA00005854"/>
    </source>
</evidence>
<dbReference type="FunFam" id="3.40.50.720:FF:000203">
    <property type="entry name" value="D-3-phosphoglycerate dehydrogenase (SerA)"/>
    <property type="match status" value="1"/>
</dbReference>
<sequence length="327" mass="35797">MPRVLVTPTLIRNVPGRYCDILLSAGFEVVYPEDRDDTMDRPTLARCLQGIDAMLASTEKMDREFLKTTNLRVIARLGVGYDSIDIPGATELGIAVTITPGTLEESVAEHTIAMLLGVSRGIVERDREVRSTVWSRAPMPRMAGRTFGIVGLGRIGRAVVPRVKGLGMRVMAADPYADPEFVRKHNIELVPLETLLETADVVSLHSPSNADTADIINERTLSRMKRGAIFINTSRGALVDENALANALLSGHLMGAALDVFKVEPLPADSPLIKCPTALLCTHMGGLDHESVEAATNLAAQCITDLYENRWPEECIVNRDLRGKFQW</sequence>
<dbReference type="CDD" id="cd12172">
    <property type="entry name" value="PGDH_like_2"/>
    <property type="match status" value="1"/>
</dbReference>
<dbReference type="KEGG" id="psl:Psta_2972"/>
<dbReference type="InterPro" id="IPR006140">
    <property type="entry name" value="D-isomer_DH_NAD-bd"/>
</dbReference>
<dbReference type="GO" id="GO:0016616">
    <property type="term" value="F:oxidoreductase activity, acting on the CH-OH group of donors, NAD or NADP as acceptor"/>
    <property type="evidence" value="ECO:0007669"/>
    <property type="project" value="InterPro"/>
</dbReference>
<gene>
    <name evidence="7" type="ordered locus">Psta_2972</name>
</gene>
<comment type="similarity">
    <text evidence="1 4">Belongs to the D-isomer specific 2-hydroxyacid dehydrogenase family.</text>
</comment>
<evidence type="ECO:0000256" key="2">
    <source>
        <dbReference type="ARBA" id="ARBA00023002"/>
    </source>
</evidence>
<dbReference type="Proteomes" id="UP000001887">
    <property type="component" value="Chromosome"/>
</dbReference>
<proteinExistence type="inferred from homology"/>
<dbReference type="OrthoDB" id="277029at2"/>